<dbReference type="EMBL" id="MN740311">
    <property type="protein sequence ID" value="QHT99635.1"/>
    <property type="molecule type" value="Genomic_DNA"/>
</dbReference>
<reference evidence="1" key="1">
    <citation type="journal article" date="2020" name="Nature">
        <title>Giant virus diversity and host interactions through global metagenomics.</title>
        <authorList>
            <person name="Schulz F."/>
            <person name="Roux S."/>
            <person name="Paez-Espino D."/>
            <person name="Jungbluth S."/>
            <person name="Walsh D.A."/>
            <person name="Denef V.J."/>
            <person name="McMahon K.D."/>
            <person name="Konstantinidis K.T."/>
            <person name="Eloe-Fadrosh E.A."/>
            <person name="Kyrpides N.C."/>
            <person name="Woyke T."/>
        </authorList>
    </citation>
    <scope>NUCLEOTIDE SEQUENCE</scope>
    <source>
        <strain evidence="1">GVMAG-M-3300025727-45</strain>
    </source>
</reference>
<name>A0A6C0J4L6_9ZZZZ</name>
<proteinExistence type="predicted"/>
<dbReference type="AlphaFoldDB" id="A0A6C0J4L6"/>
<organism evidence="1">
    <name type="scientific">viral metagenome</name>
    <dbReference type="NCBI Taxonomy" id="1070528"/>
    <lineage>
        <taxon>unclassified sequences</taxon>
        <taxon>metagenomes</taxon>
        <taxon>organismal metagenomes</taxon>
    </lineage>
</organism>
<evidence type="ECO:0000313" key="1">
    <source>
        <dbReference type="EMBL" id="QHT99635.1"/>
    </source>
</evidence>
<sequence>MEINAKDFNSKKEYYNKRNELVSQGHIVANTNTNMTKFHPKPMCMMTMDDETNCQDLGWKWVVLARRSGYLEVYQATKYQPEYNECEQAFGKVEVSGDKKTITLHLNNPCC</sequence>
<protein>
    <submittedName>
        <fullName evidence="1">Uncharacterized protein</fullName>
    </submittedName>
</protein>
<accession>A0A6C0J4L6</accession>